<feature type="compositionally biased region" description="Basic and acidic residues" evidence="1">
    <location>
        <begin position="46"/>
        <end position="63"/>
    </location>
</feature>
<protein>
    <submittedName>
        <fullName evidence="2">CAZy families GT53 protein</fullName>
    </submittedName>
</protein>
<accession>A0A060CD22</accession>
<dbReference type="InterPro" id="IPR042486">
    <property type="entry name" value="Arabino_trans_C_2"/>
</dbReference>
<organism evidence="2">
    <name type="scientific">uncultured Saccharopolyspora sp</name>
    <dbReference type="NCBI Taxonomy" id="498730"/>
    <lineage>
        <taxon>Bacteria</taxon>
        <taxon>Bacillati</taxon>
        <taxon>Actinomycetota</taxon>
        <taxon>Actinomycetes</taxon>
        <taxon>Pseudonocardiales</taxon>
        <taxon>Pseudonocardiaceae</taxon>
        <taxon>Saccharopolyspora</taxon>
        <taxon>environmental samples</taxon>
    </lineage>
</organism>
<name>A0A060CD22_9PSEU</name>
<sequence>MAVWVAGRPERGNALRVEFGSASGGVVRPVAARDLVDPPPESLPFDDPREGRPHDRPDFDRWRVRAVGDPPPGADRIRLHAVDGTADDQGWLAVSGPAVRDVVPLR</sequence>
<feature type="region of interest" description="Disordered" evidence="1">
    <location>
        <begin position="32"/>
        <end position="74"/>
    </location>
</feature>
<dbReference type="EMBL" id="KF123575">
    <property type="protein sequence ID" value="AIA90880.1"/>
    <property type="molecule type" value="Genomic_DNA"/>
</dbReference>
<evidence type="ECO:0000256" key="1">
    <source>
        <dbReference type="SAM" id="MobiDB-lite"/>
    </source>
</evidence>
<reference evidence="2" key="1">
    <citation type="journal article" date="2013" name="Environ. Microbiol.">
        <title>Seasonally variable intestinal metagenomes of the red palm weevil (Rhynchophorus ferrugineus).</title>
        <authorList>
            <person name="Jia S."/>
            <person name="Zhang X."/>
            <person name="Zhang G."/>
            <person name="Yin A."/>
            <person name="Zhang S."/>
            <person name="Li F."/>
            <person name="Wang L."/>
            <person name="Zhao D."/>
            <person name="Yun Q."/>
            <person name="Tala"/>
            <person name="Wang J."/>
            <person name="Sun G."/>
            <person name="Baabdullah M."/>
            <person name="Yu X."/>
            <person name="Hu S."/>
            <person name="Al-Mssallem I.S."/>
            <person name="Yu J."/>
        </authorList>
    </citation>
    <scope>NUCLEOTIDE SEQUENCE</scope>
</reference>
<dbReference type="AlphaFoldDB" id="A0A060CD22"/>
<proteinExistence type="predicted"/>
<evidence type="ECO:0000313" key="2">
    <source>
        <dbReference type="EMBL" id="AIA90880.1"/>
    </source>
</evidence>
<dbReference type="Gene3D" id="2.60.120.940">
    <property type="entry name" value="EmbC, C-terminal domain, subdomain 2"/>
    <property type="match status" value="1"/>
</dbReference>
<feature type="non-terminal residue" evidence="2">
    <location>
        <position position="106"/>
    </location>
</feature>